<evidence type="ECO:0000313" key="3">
    <source>
        <dbReference type="Proteomes" id="UP000050564"/>
    </source>
</evidence>
<dbReference type="Gene3D" id="3.40.50.300">
    <property type="entry name" value="P-loop containing nucleotide triphosphate hydrolases"/>
    <property type="match status" value="1"/>
</dbReference>
<dbReference type="AlphaFoldDB" id="A0A0P9Q3N0"/>
<dbReference type="PATRIC" id="fig|86840.3.peg.5777"/>
<dbReference type="GO" id="GO:0005524">
    <property type="term" value="F:ATP binding"/>
    <property type="evidence" value="ECO:0007669"/>
    <property type="project" value="UniProtKB-KW"/>
</dbReference>
<reference evidence="2 3" key="1">
    <citation type="submission" date="2015-09" db="EMBL/GenBank/DDBJ databases">
        <title>Genome announcement of multiple Pseudomonas syringae strains.</title>
        <authorList>
            <person name="Thakur S."/>
            <person name="Wang P.W."/>
            <person name="Gong Y."/>
            <person name="Weir B.S."/>
            <person name="Guttman D.S."/>
        </authorList>
    </citation>
    <scope>NUCLEOTIDE SEQUENCE [LARGE SCALE GENOMIC DNA]</scope>
    <source>
        <strain evidence="2 3">ICMP2823</strain>
    </source>
</reference>
<dbReference type="Pfam" id="PF00005">
    <property type="entry name" value="ABC_tran"/>
    <property type="match status" value="1"/>
</dbReference>
<keyword evidence="2" id="KW-0547">Nucleotide-binding</keyword>
<organism evidence="2 3">
    <name type="scientific">Pseudomonas cannabina</name>
    <dbReference type="NCBI Taxonomy" id="86840"/>
    <lineage>
        <taxon>Bacteria</taxon>
        <taxon>Pseudomonadati</taxon>
        <taxon>Pseudomonadota</taxon>
        <taxon>Gammaproteobacteria</taxon>
        <taxon>Pseudomonadales</taxon>
        <taxon>Pseudomonadaceae</taxon>
        <taxon>Pseudomonas</taxon>
    </lineage>
</organism>
<proteinExistence type="predicted"/>
<gene>
    <name evidence="2" type="ORF">ALO81_03978</name>
</gene>
<protein>
    <submittedName>
        <fullName evidence="2">ABC transporter, ATP-binding protein-related protein</fullName>
    </submittedName>
</protein>
<dbReference type="GO" id="GO:0016887">
    <property type="term" value="F:ATP hydrolysis activity"/>
    <property type="evidence" value="ECO:0007669"/>
    <property type="project" value="InterPro"/>
</dbReference>
<accession>A0A0P9Q3N0</accession>
<dbReference type="InterPro" id="IPR003439">
    <property type="entry name" value="ABC_transporter-like_ATP-bd"/>
</dbReference>
<dbReference type="RefSeq" id="WP_055001719.1">
    <property type="nucleotide sequence ID" value="NZ_FNKU01000001.1"/>
</dbReference>
<dbReference type="EMBL" id="LJPX01000613">
    <property type="protein sequence ID" value="KPW64640.1"/>
    <property type="molecule type" value="Genomic_DNA"/>
</dbReference>
<dbReference type="Proteomes" id="UP000050564">
    <property type="component" value="Unassembled WGS sequence"/>
</dbReference>
<dbReference type="InterPro" id="IPR027417">
    <property type="entry name" value="P-loop_NTPase"/>
</dbReference>
<sequence length="139" mass="15643">MSFSFSIPINGPKDTLKLTVNAGQMLFVLGANGTGKSSLLQLFASVGGDQTRRITAHRQTWFRSGSPTFTGKQRADYGQHVLNHDRQVDARWKDEYSEQRAQMAIYDLVNSENVRAREITRAVDAKKVDDIERLSAKRV</sequence>
<feature type="domain" description="ABC transporter" evidence="1">
    <location>
        <begin position="15"/>
        <end position="105"/>
    </location>
</feature>
<evidence type="ECO:0000259" key="1">
    <source>
        <dbReference type="Pfam" id="PF00005"/>
    </source>
</evidence>
<comment type="caution">
    <text evidence="2">The sequence shown here is derived from an EMBL/GenBank/DDBJ whole genome shotgun (WGS) entry which is preliminary data.</text>
</comment>
<evidence type="ECO:0000313" key="2">
    <source>
        <dbReference type="EMBL" id="KPW64640.1"/>
    </source>
</evidence>
<dbReference type="SUPFAM" id="SSF52540">
    <property type="entry name" value="P-loop containing nucleoside triphosphate hydrolases"/>
    <property type="match status" value="1"/>
</dbReference>
<name>A0A0P9Q3N0_PSECA</name>
<keyword evidence="2" id="KW-0067">ATP-binding</keyword>